<feature type="compositionally biased region" description="Polar residues" evidence="6">
    <location>
        <begin position="259"/>
        <end position="268"/>
    </location>
</feature>
<feature type="domain" description="BHLH" evidence="7">
    <location>
        <begin position="48"/>
        <end position="105"/>
    </location>
</feature>
<dbReference type="SUPFAM" id="SSF158457">
    <property type="entry name" value="Orange domain-like"/>
    <property type="match status" value="1"/>
</dbReference>
<dbReference type="SMART" id="SM00511">
    <property type="entry name" value="ORANGE"/>
    <property type="match status" value="1"/>
</dbReference>
<feature type="compositionally biased region" description="Acidic residues" evidence="6">
    <location>
        <begin position="21"/>
        <end position="33"/>
    </location>
</feature>
<dbReference type="GO" id="GO:0046983">
    <property type="term" value="F:protein dimerization activity"/>
    <property type="evidence" value="ECO:0007669"/>
    <property type="project" value="InterPro"/>
</dbReference>
<proteinExistence type="predicted"/>
<dbReference type="AlphaFoldDB" id="A0AAV2Q617"/>
<feature type="compositionally biased region" description="Pro residues" evidence="6">
    <location>
        <begin position="193"/>
        <end position="203"/>
    </location>
</feature>
<evidence type="ECO:0000256" key="1">
    <source>
        <dbReference type="ARBA" id="ARBA00004123"/>
    </source>
</evidence>
<name>A0AAV2Q617_MEGNR</name>
<dbReference type="PROSITE" id="PS50888">
    <property type="entry name" value="BHLH"/>
    <property type="match status" value="1"/>
</dbReference>
<feature type="compositionally biased region" description="Polar residues" evidence="6">
    <location>
        <begin position="483"/>
        <end position="506"/>
    </location>
</feature>
<dbReference type="Gene3D" id="4.10.280.10">
    <property type="entry name" value="Helix-loop-helix DNA-binding domain"/>
    <property type="match status" value="1"/>
</dbReference>
<feature type="domain" description="Orange" evidence="8">
    <location>
        <begin position="124"/>
        <end position="157"/>
    </location>
</feature>
<evidence type="ECO:0000256" key="2">
    <source>
        <dbReference type="ARBA" id="ARBA00023015"/>
    </source>
</evidence>
<evidence type="ECO:0000256" key="3">
    <source>
        <dbReference type="ARBA" id="ARBA00023125"/>
    </source>
</evidence>
<dbReference type="PANTHER" id="PTHR10985">
    <property type="entry name" value="BASIC HELIX-LOOP-HELIX TRANSCRIPTION FACTOR, HES-RELATED"/>
    <property type="match status" value="1"/>
</dbReference>
<evidence type="ECO:0000259" key="7">
    <source>
        <dbReference type="PROSITE" id="PS50888"/>
    </source>
</evidence>
<dbReference type="GO" id="GO:0005634">
    <property type="term" value="C:nucleus"/>
    <property type="evidence" value="ECO:0007669"/>
    <property type="project" value="UniProtKB-SubCell"/>
</dbReference>
<dbReference type="Gene3D" id="6.10.250.980">
    <property type="match status" value="1"/>
</dbReference>
<comment type="caution">
    <text evidence="9">The sequence shown here is derived from an EMBL/GenBank/DDBJ whole genome shotgun (WGS) entry which is preliminary data.</text>
</comment>
<evidence type="ECO:0000259" key="8">
    <source>
        <dbReference type="PROSITE" id="PS51054"/>
    </source>
</evidence>
<feature type="compositionally biased region" description="Polar residues" evidence="6">
    <location>
        <begin position="522"/>
        <end position="555"/>
    </location>
</feature>
<dbReference type="InterPro" id="IPR011598">
    <property type="entry name" value="bHLH_dom"/>
</dbReference>
<keyword evidence="5" id="KW-0539">Nucleus</keyword>
<keyword evidence="10" id="KW-1185">Reference proteome</keyword>
<feature type="region of interest" description="Disordered" evidence="6">
    <location>
        <begin position="21"/>
        <end position="42"/>
    </location>
</feature>
<feature type="compositionally biased region" description="Low complexity" evidence="6">
    <location>
        <begin position="556"/>
        <end position="574"/>
    </location>
</feature>
<accession>A0AAV2Q617</accession>
<organism evidence="9 10">
    <name type="scientific">Meganyctiphanes norvegica</name>
    <name type="common">Northern krill</name>
    <name type="synonym">Thysanopoda norvegica</name>
    <dbReference type="NCBI Taxonomy" id="48144"/>
    <lineage>
        <taxon>Eukaryota</taxon>
        <taxon>Metazoa</taxon>
        <taxon>Ecdysozoa</taxon>
        <taxon>Arthropoda</taxon>
        <taxon>Crustacea</taxon>
        <taxon>Multicrustacea</taxon>
        <taxon>Malacostraca</taxon>
        <taxon>Eumalacostraca</taxon>
        <taxon>Eucarida</taxon>
        <taxon>Euphausiacea</taxon>
        <taxon>Euphausiidae</taxon>
        <taxon>Meganyctiphanes</taxon>
    </lineage>
</organism>
<dbReference type="CDD" id="cd18913">
    <property type="entry name" value="bHLH-O_hairy_like"/>
    <property type="match status" value="1"/>
</dbReference>
<feature type="compositionally biased region" description="Low complexity" evidence="6">
    <location>
        <begin position="269"/>
        <end position="284"/>
    </location>
</feature>
<keyword evidence="3" id="KW-0238">DNA-binding</keyword>
<feature type="non-terminal residue" evidence="9">
    <location>
        <position position="609"/>
    </location>
</feature>
<dbReference type="InterPro" id="IPR050370">
    <property type="entry name" value="HES_HEY"/>
</dbReference>
<protein>
    <recommendedName>
        <fullName evidence="11">Protein deadpan</fullName>
    </recommendedName>
</protein>
<feature type="region of interest" description="Disordered" evidence="6">
    <location>
        <begin position="483"/>
        <end position="609"/>
    </location>
</feature>
<comment type="subcellular location">
    <subcellularLocation>
        <location evidence="1">Nucleus</location>
    </subcellularLocation>
</comment>
<keyword evidence="2" id="KW-0805">Transcription regulation</keyword>
<dbReference type="InterPro" id="IPR003650">
    <property type="entry name" value="Orange_dom"/>
</dbReference>
<dbReference type="SMART" id="SM00353">
    <property type="entry name" value="HLH"/>
    <property type="match status" value="1"/>
</dbReference>
<evidence type="ECO:0000313" key="9">
    <source>
        <dbReference type="EMBL" id="CAL4070142.1"/>
    </source>
</evidence>
<feature type="region of interest" description="Disordered" evidence="6">
    <location>
        <begin position="248"/>
        <end position="329"/>
    </location>
</feature>
<keyword evidence="4" id="KW-0804">Transcription</keyword>
<dbReference type="PROSITE" id="PS51054">
    <property type="entry name" value="ORANGE"/>
    <property type="match status" value="1"/>
</dbReference>
<dbReference type="Proteomes" id="UP001497623">
    <property type="component" value="Unassembled WGS sequence"/>
</dbReference>
<evidence type="ECO:0000313" key="10">
    <source>
        <dbReference type="Proteomes" id="UP001497623"/>
    </source>
</evidence>
<sequence>MLNVGSGCSSSMVMDEDEDDFLNVQDDDDDDQVMQDHHHGLHMSKAELRKSNKPIMEKRRRARINCCLGELKGLILDAMNKDPARHSKLEKADILEMTVKHLQAVQRQQLALAVAHEPAVLNKFRGGFTECAQEVTRYVSRIEGVDGGVRQRLINHLGQCVGGLNSMTPLSFTAMAGLPPLPMVHLQSSGGAPPLPPPPPGPQQNPGDVNNNQARLIQGLVAARLAAAGDAAGAALLLHGGLSLLARSTQPPAPMSQDAAPSSGPNVNSGASSSTERSSLRASAFTAVRRPSSPLHTQPPEDRPTQQGVVPPPPQVVAPTARRPLLDSRDSVIRPQVISQSSLVARVQQKQHELESRVPLDFSFRKHTIGRSAPTFNSSNLPAPRMPSPTNVEMVQSNISLKSKRPLDDDDNQVRRPNKLIKLESQKLNTHHLVNPIQMIHITNKKAQPEVSLKQEPQMPVTPKQSIMRNVNPISLLTPVTPTQPLQSINTSQNLYTPVRPTQTIQLTPPGLSPPETPPSVLHQSSTPQSSCSNIDSHLSSSPHTSRTLETLQSASTSYLRPTSSPTSTSSVGDTSHHDANSTPTKDSSSEESSSPESAEEDKDMWRPW</sequence>
<evidence type="ECO:0000256" key="6">
    <source>
        <dbReference type="SAM" id="MobiDB-lite"/>
    </source>
</evidence>
<dbReference type="SUPFAM" id="SSF47459">
    <property type="entry name" value="HLH, helix-loop-helix DNA-binding domain"/>
    <property type="match status" value="1"/>
</dbReference>
<dbReference type="FunFam" id="4.10.280.10:FF:000009">
    <property type="entry name" value="Transcription factor HES-1"/>
    <property type="match status" value="1"/>
</dbReference>
<dbReference type="Pfam" id="PF07527">
    <property type="entry name" value="Hairy_orange"/>
    <property type="match status" value="1"/>
</dbReference>
<feature type="region of interest" description="Disordered" evidence="6">
    <location>
        <begin position="183"/>
        <end position="211"/>
    </location>
</feature>
<dbReference type="GO" id="GO:0006355">
    <property type="term" value="P:regulation of DNA-templated transcription"/>
    <property type="evidence" value="ECO:0007669"/>
    <property type="project" value="InterPro"/>
</dbReference>
<dbReference type="Pfam" id="PF00010">
    <property type="entry name" value="HLH"/>
    <property type="match status" value="1"/>
</dbReference>
<dbReference type="InterPro" id="IPR036638">
    <property type="entry name" value="HLH_DNA-bd_sf"/>
</dbReference>
<evidence type="ECO:0008006" key="11">
    <source>
        <dbReference type="Google" id="ProtNLM"/>
    </source>
</evidence>
<dbReference type="GO" id="GO:1990837">
    <property type="term" value="F:sequence-specific double-stranded DNA binding"/>
    <property type="evidence" value="ECO:0007669"/>
    <property type="project" value="UniProtKB-ARBA"/>
</dbReference>
<reference evidence="9 10" key="1">
    <citation type="submission" date="2024-05" db="EMBL/GenBank/DDBJ databases">
        <authorList>
            <person name="Wallberg A."/>
        </authorList>
    </citation>
    <scope>NUCLEOTIDE SEQUENCE [LARGE SCALE GENOMIC DNA]</scope>
</reference>
<gene>
    <name evidence="9" type="ORF">MNOR_LOCUS8191</name>
</gene>
<dbReference type="EMBL" id="CAXKWB010003751">
    <property type="protein sequence ID" value="CAL4070142.1"/>
    <property type="molecule type" value="Genomic_DNA"/>
</dbReference>
<evidence type="ECO:0000256" key="4">
    <source>
        <dbReference type="ARBA" id="ARBA00023163"/>
    </source>
</evidence>
<evidence type="ECO:0000256" key="5">
    <source>
        <dbReference type="ARBA" id="ARBA00023242"/>
    </source>
</evidence>